<feature type="domain" description="DUF2061" evidence="2">
    <location>
        <begin position="74"/>
        <end position="121"/>
    </location>
</feature>
<evidence type="ECO:0000313" key="6">
    <source>
        <dbReference type="Proteomes" id="UP000622638"/>
    </source>
</evidence>
<protein>
    <submittedName>
        <fullName evidence="4">DUF2061 domain-containing protein</fullName>
    </submittedName>
</protein>
<organism evidence="4 5">
    <name type="scientific">Pseudoduganella buxea</name>
    <dbReference type="NCBI Taxonomy" id="1949069"/>
    <lineage>
        <taxon>Bacteria</taxon>
        <taxon>Pseudomonadati</taxon>
        <taxon>Pseudomonadota</taxon>
        <taxon>Betaproteobacteria</taxon>
        <taxon>Burkholderiales</taxon>
        <taxon>Oxalobacteraceae</taxon>
        <taxon>Telluria group</taxon>
        <taxon>Pseudoduganella</taxon>
    </lineage>
</organism>
<evidence type="ECO:0000313" key="5">
    <source>
        <dbReference type="Proteomes" id="UP000430634"/>
    </source>
</evidence>
<proteinExistence type="predicted"/>
<reference evidence="6" key="2">
    <citation type="journal article" date="2019" name="Int. J. Syst. Evol. Microbiol.">
        <title>The Global Catalogue of Microorganisms (GCM) 10K type strain sequencing project: providing services to taxonomists for standard genome sequencing and annotation.</title>
        <authorList>
            <consortium name="The Broad Institute Genomics Platform"/>
            <consortium name="The Broad Institute Genome Sequencing Center for Infectious Disease"/>
            <person name="Wu L."/>
            <person name="Ma J."/>
        </authorList>
    </citation>
    <scope>NUCLEOTIDE SEQUENCE [LARGE SCALE GENOMIC DNA]</scope>
    <source>
        <strain evidence="6">CGMCC 1.15931</strain>
    </source>
</reference>
<comment type="caution">
    <text evidence="4">The sequence shown here is derived from an EMBL/GenBank/DDBJ whole genome shotgun (WGS) entry which is preliminary data.</text>
</comment>
<evidence type="ECO:0000259" key="2">
    <source>
        <dbReference type="Pfam" id="PF09834"/>
    </source>
</evidence>
<feature type="domain" description="DUF2061" evidence="2">
    <location>
        <begin position="5"/>
        <end position="54"/>
    </location>
</feature>
<dbReference type="RefSeq" id="WP_155472859.1">
    <property type="nucleotide sequence ID" value="NZ_BMKG01000003.1"/>
</dbReference>
<reference evidence="3" key="4">
    <citation type="submission" date="2024-05" db="EMBL/GenBank/DDBJ databases">
        <authorList>
            <person name="Sun Q."/>
            <person name="Zhou Y."/>
        </authorList>
    </citation>
    <scope>NUCLEOTIDE SEQUENCE</scope>
    <source>
        <strain evidence="3">CGMCC 1.15931</strain>
    </source>
</reference>
<keyword evidence="6" id="KW-1185">Reference proteome</keyword>
<feature type="transmembrane region" description="Helical" evidence="1">
    <location>
        <begin position="78"/>
        <end position="104"/>
    </location>
</feature>
<sequence length="136" mass="14605">MIVAAKKISQVGTHMAIAFSLMYVVTGSVAFGGLAAILEPVINVALLPLHEGFWRRLRARTAAYAQAVLALEKISQTLFHFVIAVAVMYWATGSLALGGLVAVLEPVLNVIALPFHDRLWERLEARLAANAQLAAA</sequence>
<name>A0A6I3T7P1_9BURK</name>
<keyword evidence="1" id="KW-0812">Transmembrane</keyword>
<keyword evidence="1" id="KW-1133">Transmembrane helix</keyword>
<gene>
    <name evidence="3" type="ORF">GCM10011572_11250</name>
    <name evidence="4" type="ORF">GM672_23000</name>
</gene>
<reference evidence="4 5" key="3">
    <citation type="submission" date="2019-11" db="EMBL/GenBank/DDBJ databases">
        <title>Type strains purchased from KCTC, JCM and DSMZ.</title>
        <authorList>
            <person name="Lu H."/>
        </authorList>
    </citation>
    <scope>NUCLEOTIDE SEQUENCE [LARGE SCALE GENOMIC DNA]</scope>
    <source>
        <strain evidence="4 5">KCTC 52429</strain>
    </source>
</reference>
<keyword evidence="1" id="KW-0472">Membrane</keyword>
<dbReference type="InterPro" id="IPR018638">
    <property type="entry name" value="DUF2061_membrane"/>
</dbReference>
<dbReference type="Proteomes" id="UP000430634">
    <property type="component" value="Unassembled WGS sequence"/>
</dbReference>
<reference evidence="3" key="1">
    <citation type="journal article" date="2014" name="Int. J. Syst. Evol. Microbiol.">
        <title>Complete genome of a new Firmicutes species belonging to the dominant human colonic microbiota ('Ruminococcus bicirculans') reveals two chromosomes and a selective capacity to utilize plant glucans.</title>
        <authorList>
            <consortium name="NISC Comparative Sequencing Program"/>
            <person name="Wegmann U."/>
            <person name="Louis P."/>
            <person name="Goesmann A."/>
            <person name="Henrissat B."/>
            <person name="Duncan S.H."/>
            <person name="Flint H.J."/>
        </authorList>
    </citation>
    <scope>NUCLEOTIDE SEQUENCE</scope>
    <source>
        <strain evidence="3">CGMCC 1.15931</strain>
    </source>
</reference>
<dbReference type="OrthoDB" id="9133582at2"/>
<accession>A0A6I3T7P1</accession>
<dbReference type="AlphaFoldDB" id="A0A6I3T7P1"/>
<evidence type="ECO:0000256" key="1">
    <source>
        <dbReference type="SAM" id="Phobius"/>
    </source>
</evidence>
<dbReference type="Proteomes" id="UP000622638">
    <property type="component" value="Unassembled WGS sequence"/>
</dbReference>
<evidence type="ECO:0000313" key="3">
    <source>
        <dbReference type="EMBL" id="GGB90943.1"/>
    </source>
</evidence>
<dbReference type="EMBL" id="BMKG01000003">
    <property type="protein sequence ID" value="GGB90943.1"/>
    <property type="molecule type" value="Genomic_DNA"/>
</dbReference>
<feature type="transmembrane region" description="Helical" evidence="1">
    <location>
        <begin position="16"/>
        <end position="38"/>
    </location>
</feature>
<dbReference type="EMBL" id="WNKZ01000092">
    <property type="protein sequence ID" value="MTV55597.1"/>
    <property type="molecule type" value="Genomic_DNA"/>
</dbReference>
<evidence type="ECO:0000313" key="4">
    <source>
        <dbReference type="EMBL" id="MTV55597.1"/>
    </source>
</evidence>
<dbReference type="Pfam" id="PF09834">
    <property type="entry name" value="DUF2061"/>
    <property type="match status" value="2"/>
</dbReference>